<evidence type="ECO:0000256" key="1">
    <source>
        <dbReference type="SAM" id="SignalP"/>
    </source>
</evidence>
<evidence type="ECO:0000313" key="3">
    <source>
        <dbReference type="Proteomes" id="UP000255423"/>
    </source>
</evidence>
<protein>
    <recommendedName>
        <fullName evidence="4">Lipoprotein</fullName>
    </recommendedName>
</protein>
<name>A0A380RVI7_FIBSU</name>
<evidence type="ECO:0008006" key="4">
    <source>
        <dbReference type="Google" id="ProtNLM"/>
    </source>
</evidence>
<organism evidence="2 3">
    <name type="scientific">Fibrobacter succinogenes</name>
    <name type="common">Bacteroides succinogenes</name>
    <dbReference type="NCBI Taxonomy" id="833"/>
    <lineage>
        <taxon>Bacteria</taxon>
        <taxon>Pseudomonadati</taxon>
        <taxon>Fibrobacterota</taxon>
        <taxon>Fibrobacteria</taxon>
        <taxon>Fibrobacterales</taxon>
        <taxon>Fibrobacteraceae</taxon>
        <taxon>Fibrobacter</taxon>
    </lineage>
</organism>
<gene>
    <name evidence="2" type="ORF">SAMN05661053_0656</name>
</gene>
<dbReference type="Proteomes" id="UP000255423">
    <property type="component" value="Unassembled WGS sequence"/>
</dbReference>
<dbReference type="PROSITE" id="PS51257">
    <property type="entry name" value="PROKAR_LIPOPROTEIN"/>
    <property type="match status" value="1"/>
</dbReference>
<dbReference type="AlphaFoldDB" id="A0A380RVI7"/>
<keyword evidence="1" id="KW-0732">Signal</keyword>
<evidence type="ECO:0000313" key="2">
    <source>
        <dbReference type="EMBL" id="SUQ19424.1"/>
    </source>
</evidence>
<feature type="signal peptide" evidence="1">
    <location>
        <begin position="1"/>
        <end position="25"/>
    </location>
</feature>
<accession>A0A380RVI7</accession>
<feature type="chain" id="PRO_5016773069" description="Lipoprotein" evidence="1">
    <location>
        <begin position="26"/>
        <end position="150"/>
    </location>
</feature>
<proteinExistence type="predicted"/>
<sequence>MRFELTKLFAFCTMAFLLCSCSSYQKYQTSADQNKPFDCTGLHMEHASWYFVDEYNQSVTATGRCSSGMKHGFFEFYIDGYEVARTKFTRNQEVETLCFANSANGRRTVNLKTCMIDYLEESKGVKVSPKQAKNQYEYQGQSQWEQSPWN</sequence>
<reference evidence="2 3" key="1">
    <citation type="submission" date="2017-08" db="EMBL/GenBank/DDBJ databases">
        <authorList>
            <person name="de Groot N.N."/>
        </authorList>
    </citation>
    <scope>NUCLEOTIDE SEQUENCE [LARGE SCALE GENOMIC DNA]</scope>
    <source>
        <strain evidence="2 3">HM2</strain>
    </source>
</reference>
<dbReference type="EMBL" id="UHJL01000001">
    <property type="protein sequence ID" value="SUQ19424.1"/>
    <property type="molecule type" value="Genomic_DNA"/>
</dbReference>